<organism evidence="1 2">
    <name type="scientific">Vibrio hangzhouensis</name>
    <dbReference type="NCBI Taxonomy" id="462991"/>
    <lineage>
        <taxon>Bacteria</taxon>
        <taxon>Pseudomonadati</taxon>
        <taxon>Pseudomonadota</taxon>
        <taxon>Gammaproteobacteria</taxon>
        <taxon>Vibrionales</taxon>
        <taxon>Vibrionaceae</taxon>
        <taxon>Vibrio</taxon>
    </lineage>
</organism>
<dbReference type="InterPro" id="IPR021133">
    <property type="entry name" value="HEAT_type_2"/>
</dbReference>
<gene>
    <name evidence="1" type="ORF">SAMN04488244_112113</name>
</gene>
<evidence type="ECO:0000313" key="2">
    <source>
        <dbReference type="Proteomes" id="UP000236721"/>
    </source>
</evidence>
<dbReference type="SUPFAM" id="SSF48371">
    <property type="entry name" value="ARM repeat"/>
    <property type="match status" value="1"/>
</dbReference>
<dbReference type="AlphaFoldDB" id="A0A1H5ZPF6"/>
<protein>
    <submittedName>
        <fullName evidence="1">3-methyladenine DNA glycosylase AlkC</fullName>
    </submittedName>
</protein>
<keyword evidence="2" id="KW-1185">Reference proteome</keyword>
<evidence type="ECO:0000313" key="1">
    <source>
        <dbReference type="EMBL" id="SEG38289.1"/>
    </source>
</evidence>
<proteinExistence type="predicted"/>
<dbReference type="OrthoDB" id="9797162at2"/>
<dbReference type="Gene3D" id="1.25.40.290">
    <property type="entry name" value="ARM repeat domains"/>
    <property type="match status" value="1"/>
</dbReference>
<sequence length="381" mass="42771">MPESFKNVFSPQLVQDLARQLQHADSQFNARGFVCAINSELESLEMKQRSDLICHQLALFLPGDFARSCDILHDVLGEPIDPKDPDSGNIKSSEQHGVKGWAIMPMADYVALNGIQHFDLAMPLLREMTQRFSSEFAIRVFLDVHTDKTMQVVHQWALDENEHVRRLASEGTRPRLPWGMRLNKFVQDPQPLLPLLEKLKDDPSEYVRRSVANNLNDISKDHPDLVAQVAADWLVDASKERKKLVLHACRSLIKSGHPATLNALGYNAAELGPCSLMLSAPELIYGSSIHLSATIKSVAKQPKPLMIDYIVHHQKANGSTSPKVFKWRTAELGAGNTLTIRKKHTIKPITTRNYYPGQHKVELQVNGKIVAQSEFELVMPS</sequence>
<name>A0A1H5ZPF6_9VIBR</name>
<dbReference type="EMBL" id="FNVG01000012">
    <property type="protein sequence ID" value="SEG38289.1"/>
    <property type="molecule type" value="Genomic_DNA"/>
</dbReference>
<dbReference type="InterPro" id="IPR016024">
    <property type="entry name" value="ARM-type_fold"/>
</dbReference>
<accession>A0A1H5ZPF6</accession>
<dbReference type="RefSeq" id="WP_103880872.1">
    <property type="nucleotide sequence ID" value="NZ_FNVG01000012.1"/>
</dbReference>
<dbReference type="PROSITE" id="PS50077">
    <property type="entry name" value="HEAT_REPEAT"/>
    <property type="match status" value="1"/>
</dbReference>
<dbReference type="InterPro" id="IPR014825">
    <property type="entry name" value="DNA_alkylation"/>
</dbReference>
<reference evidence="2" key="1">
    <citation type="submission" date="2016-10" db="EMBL/GenBank/DDBJ databases">
        <authorList>
            <person name="Varghese N."/>
            <person name="Submissions S."/>
        </authorList>
    </citation>
    <scope>NUCLEOTIDE SEQUENCE [LARGE SCALE GENOMIC DNA]</scope>
    <source>
        <strain evidence="2">CGMCC 1.7062</strain>
    </source>
</reference>
<dbReference type="Pfam" id="PF08713">
    <property type="entry name" value="DNA_alkylation"/>
    <property type="match status" value="1"/>
</dbReference>
<dbReference type="Proteomes" id="UP000236721">
    <property type="component" value="Unassembled WGS sequence"/>
</dbReference>